<reference evidence="1" key="1">
    <citation type="journal article" date="2011" name="Environ. Microbiol.">
        <title>Time-series analyses of Monterey Bay coastal microbial picoplankton using a 'genome proxy' microarray.</title>
        <authorList>
            <person name="Rich V.I."/>
            <person name="Pham V.D."/>
            <person name="Eppley J."/>
            <person name="Shi Y."/>
            <person name="DeLong E.F."/>
        </authorList>
    </citation>
    <scope>NUCLEOTIDE SEQUENCE</scope>
</reference>
<protein>
    <submittedName>
        <fullName evidence="1">Uncharacterized protein</fullName>
    </submittedName>
</protein>
<name>E0Y0T9_9SPHI</name>
<proteinExistence type="predicted"/>
<organism evidence="1">
    <name type="scientific">uncultured Sphingobacterium sp. EB080_L08E11</name>
    <dbReference type="NCBI Taxonomy" id="710992"/>
    <lineage>
        <taxon>Bacteria</taxon>
        <taxon>Pseudomonadati</taxon>
        <taxon>Bacteroidota</taxon>
        <taxon>Sphingobacteriia</taxon>
        <taxon>Sphingobacteriales</taxon>
        <taxon>Sphingobacteriaceae</taxon>
        <taxon>Sphingobacterium</taxon>
        <taxon>environmental samples</taxon>
    </lineage>
</organism>
<dbReference type="EMBL" id="GU474939">
    <property type="protein sequence ID" value="ADI20280.1"/>
    <property type="molecule type" value="Genomic_DNA"/>
</dbReference>
<evidence type="ECO:0000313" key="1">
    <source>
        <dbReference type="EMBL" id="ADI20280.1"/>
    </source>
</evidence>
<sequence>MFQFSGFAPFGDWSSTSRVAPFGNLRIKGYVHLLVAYRSLSRPSSPLQAKASAVCS</sequence>
<dbReference type="AlphaFoldDB" id="E0Y0T9"/>
<accession>E0Y0T9</accession>